<evidence type="ECO:0000313" key="2">
    <source>
        <dbReference type="EMBL" id="MPC77029.1"/>
    </source>
</evidence>
<proteinExistence type="predicted"/>
<organism evidence="2 3">
    <name type="scientific">Portunus trituberculatus</name>
    <name type="common">Swimming crab</name>
    <name type="synonym">Neptunus trituberculatus</name>
    <dbReference type="NCBI Taxonomy" id="210409"/>
    <lineage>
        <taxon>Eukaryota</taxon>
        <taxon>Metazoa</taxon>
        <taxon>Ecdysozoa</taxon>
        <taxon>Arthropoda</taxon>
        <taxon>Crustacea</taxon>
        <taxon>Multicrustacea</taxon>
        <taxon>Malacostraca</taxon>
        <taxon>Eumalacostraca</taxon>
        <taxon>Eucarida</taxon>
        <taxon>Decapoda</taxon>
        <taxon>Pleocyemata</taxon>
        <taxon>Brachyura</taxon>
        <taxon>Eubrachyura</taxon>
        <taxon>Portunoidea</taxon>
        <taxon>Portunidae</taxon>
        <taxon>Portuninae</taxon>
        <taxon>Portunus</taxon>
    </lineage>
</organism>
<dbReference type="OrthoDB" id="6511067at2759"/>
<dbReference type="Pfam" id="PF03564">
    <property type="entry name" value="DUF1759"/>
    <property type="match status" value="1"/>
</dbReference>
<name>A0A5B7I574_PORTR</name>
<comment type="caution">
    <text evidence="2">The sequence shown here is derived from an EMBL/GenBank/DDBJ whole genome shotgun (WGS) entry which is preliminary data.</text>
</comment>
<evidence type="ECO:0000313" key="3">
    <source>
        <dbReference type="Proteomes" id="UP000324222"/>
    </source>
</evidence>
<dbReference type="InterPro" id="IPR005312">
    <property type="entry name" value="DUF1759"/>
</dbReference>
<keyword evidence="3" id="KW-1185">Reference proteome</keyword>
<feature type="compositionally biased region" description="Basic and acidic residues" evidence="1">
    <location>
        <begin position="90"/>
        <end position="104"/>
    </location>
</feature>
<accession>A0A5B7I574</accession>
<sequence length="268" mass="29835">MLPENLDITQQLFECSQQIQQMFTHMSTMERSFTESVYRFRVAKSTGDGRVMLTLAAKGTSPITESETTSRRGRNLSISSVSEPGRSHQGKYENTDRGEYENTARVHTGLTNLTTPSASRQDGGDNNSTRSSKQSGNEELAVTSRNEEWKPLPMFNEGSCADCWAFKCAFQSHIREDGISECQKLGYLIAAYSGPAKQELCGCQELEDPKEGYKETWNLLEIRHGDKRTYIQQLIKGVCGGPIMSVNDIKGLRLFADALSTCLICCSL</sequence>
<dbReference type="PANTHER" id="PTHR47331">
    <property type="entry name" value="PHD-TYPE DOMAIN-CONTAINING PROTEIN"/>
    <property type="match status" value="1"/>
</dbReference>
<feature type="compositionally biased region" description="Polar residues" evidence="1">
    <location>
        <begin position="109"/>
        <end position="137"/>
    </location>
</feature>
<dbReference type="EMBL" id="VSRR010044848">
    <property type="protein sequence ID" value="MPC77029.1"/>
    <property type="molecule type" value="Genomic_DNA"/>
</dbReference>
<dbReference type="Proteomes" id="UP000324222">
    <property type="component" value="Unassembled WGS sequence"/>
</dbReference>
<feature type="region of interest" description="Disordered" evidence="1">
    <location>
        <begin position="60"/>
        <end position="145"/>
    </location>
</feature>
<gene>
    <name evidence="2" type="ORF">E2C01_071468</name>
</gene>
<reference evidence="2 3" key="1">
    <citation type="submission" date="2019-05" db="EMBL/GenBank/DDBJ databases">
        <title>Another draft genome of Portunus trituberculatus and its Hox gene families provides insights of decapod evolution.</title>
        <authorList>
            <person name="Jeong J.-H."/>
            <person name="Song I."/>
            <person name="Kim S."/>
            <person name="Choi T."/>
            <person name="Kim D."/>
            <person name="Ryu S."/>
            <person name="Kim W."/>
        </authorList>
    </citation>
    <scope>NUCLEOTIDE SEQUENCE [LARGE SCALE GENOMIC DNA]</scope>
    <source>
        <tissue evidence="2">Muscle</tissue>
    </source>
</reference>
<evidence type="ECO:0000256" key="1">
    <source>
        <dbReference type="SAM" id="MobiDB-lite"/>
    </source>
</evidence>
<dbReference type="AlphaFoldDB" id="A0A5B7I574"/>
<protein>
    <submittedName>
        <fullName evidence="2">Uncharacterized protein</fullName>
    </submittedName>
</protein>